<dbReference type="AlphaFoldDB" id="A0A2H0KRT6"/>
<accession>A0A2H0KRT6</accession>
<reference evidence="1 2" key="1">
    <citation type="submission" date="2017-09" db="EMBL/GenBank/DDBJ databases">
        <title>Depth-based differentiation of microbial function through sediment-hosted aquifers and enrichment of novel symbionts in the deep terrestrial subsurface.</title>
        <authorList>
            <person name="Probst A.J."/>
            <person name="Ladd B."/>
            <person name="Jarett J.K."/>
            <person name="Geller-Mcgrath D.E."/>
            <person name="Sieber C.M."/>
            <person name="Emerson J.B."/>
            <person name="Anantharaman K."/>
            <person name="Thomas B.C."/>
            <person name="Malmstrom R."/>
            <person name="Stieglmeier M."/>
            <person name="Klingl A."/>
            <person name="Woyke T."/>
            <person name="Ryan C.M."/>
            <person name="Banfield J.F."/>
        </authorList>
    </citation>
    <scope>NUCLEOTIDE SEQUENCE [LARGE SCALE GENOMIC DNA]</scope>
    <source>
        <strain evidence="1">CG11_big_fil_rev_8_21_14_0_20_40_15</strain>
    </source>
</reference>
<proteinExistence type="predicted"/>
<protein>
    <submittedName>
        <fullName evidence="1">Uncharacterized protein</fullName>
    </submittedName>
</protein>
<sequence>MTKTPSQEFAKIASSWDGVLLFPPSLKLRKDKPAVPPKLTVYTTNGPLCAPLTLAAYESLAPLDARSAI</sequence>
<dbReference type="EMBL" id="PCVO01000065">
    <property type="protein sequence ID" value="PIQ74858.1"/>
    <property type="molecule type" value="Genomic_DNA"/>
</dbReference>
<evidence type="ECO:0000313" key="2">
    <source>
        <dbReference type="Proteomes" id="UP000229317"/>
    </source>
</evidence>
<evidence type="ECO:0000313" key="1">
    <source>
        <dbReference type="EMBL" id="PIQ74858.1"/>
    </source>
</evidence>
<name>A0A2H0KRT6_9BACT</name>
<organism evidence="1 2">
    <name type="scientific">Candidatus Portnoybacteria bacterium CG11_big_fil_rev_8_21_14_0_20_40_15</name>
    <dbReference type="NCBI Taxonomy" id="1974817"/>
    <lineage>
        <taxon>Bacteria</taxon>
        <taxon>Candidatus Portnoyibacteriota</taxon>
    </lineage>
</organism>
<gene>
    <name evidence="1" type="ORF">COV84_04300</name>
</gene>
<comment type="caution">
    <text evidence="1">The sequence shown here is derived from an EMBL/GenBank/DDBJ whole genome shotgun (WGS) entry which is preliminary data.</text>
</comment>
<dbReference type="Proteomes" id="UP000229317">
    <property type="component" value="Unassembled WGS sequence"/>
</dbReference>